<gene>
    <name evidence="3" type="ORF">DF200_03215</name>
</gene>
<sequence>MMIVTTTPTVEGYVITGYYGIVFGEVISGVNILKDLGAGLRNVFGGRSQGYEDELVQAREGAINEMQQRAAAMGAHAVVGVDIDYEVLGEGNMLMVTASGTAVQLAKA</sequence>
<dbReference type="Proteomes" id="UP000245753">
    <property type="component" value="Unassembled WGS sequence"/>
</dbReference>
<evidence type="ECO:0000256" key="2">
    <source>
        <dbReference type="HAMAP-Rule" id="MF_00338"/>
    </source>
</evidence>
<accession>A0A2U2MTV7</accession>
<dbReference type="InterPro" id="IPR002765">
    <property type="entry name" value="UPF0145_YbjQ-like"/>
</dbReference>
<protein>
    <recommendedName>
        <fullName evidence="2">UPF0145 protein DF200_03215</fullName>
    </recommendedName>
</protein>
<dbReference type="Gene3D" id="3.30.110.70">
    <property type="entry name" value="Hypothetical protein apc22750. Chain B"/>
    <property type="match status" value="1"/>
</dbReference>
<dbReference type="NCBIfam" id="NF002224">
    <property type="entry name" value="PRK01119.1"/>
    <property type="match status" value="1"/>
</dbReference>
<organism evidence="3 4">
    <name type="scientific">Bifidobacterium catulorum</name>
    <dbReference type="NCBI Taxonomy" id="1630173"/>
    <lineage>
        <taxon>Bacteria</taxon>
        <taxon>Bacillati</taxon>
        <taxon>Actinomycetota</taxon>
        <taxon>Actinomycetes</taxon>
        <taxon>Bifidobacteriales</taxon>
        <taxon>Bifidobacteriaceae</taxon>
        <taxon>Bifidobacterium</taxon>
    </lineage>
</organism>
<dbReference type="OrthoDB" id="9796448at2"/>
<dbReference type="EMBL" id="QFFN01000005">
    <property type="protein sequence ID" value="PWG60291.1"/>
    <property type="molecule type" value="Genomic_DNA"/>
</dbReference>
<name>A0A2U2MTV7_9BIFI</name>
<evidence type="ECO:0000256" key="1">
    <source>
        <dbReference type="ARBA" id="ARBA00010751"/>
    </source>
</evidence>
<dbReference type="PANTHER" id="PTHR34068">
    <property type="entry name" value="UPF0145 PROTEIN YBJQ"/>
    <property type="match status" value="1"/>
</dbReference>
<evidence type="ECO:0000313" key="3">
    <source>
        <dbReference type="EMBL" id="PWG60291.1"/>
    </source>
</evidence>
<reference evidence="3 4" key="1">
    <citation type="journal article" date="2018" name="Int. J. Syst. Evol. Microbiol.">
        <title>Bifidobacterium catulorum sp. nov., a novel taxon from the faeces of the baby common marmoset (Callithrix jacchus).</title>
        <authorList>
            <person name="Modesto M."/>
            <person name="Michelini S."/>
            <person name="Oki K."/>
            <person name="Biavati B."/>
            <person name="Watanabe K."/>
            <person name="Mattarelli P."/>
        </authorList>
    </citation>
    <scope>NUCLEOTIDE SEQUENCE [LARGE SCALE GENOMIC DNA]</scope>
    <source>
        <strain evidence="3 4">MRM 8.19</strain>
    </source>
</reference>
<dbReference type="HAMAP" id="MF_00338">
    <property type="entry name" value="UPF0145"/>
    <property type="match status" value="1"/>
</dbReference>
<dbReference type="PANTHER" id="PTHR34068:SF1">
    <property type="entry name" value="UPF0145 PROTEIN YBJQ"/>
    <property type="match status" value="1"/>
</dbReference>
<evidence type="ECO:0000313" key="4">
    <source>
        <dbReference type="Proteomes" id="UP000245753"/>
    </source>
</evidence>
<proteinExistence type="inferred from homology"/>
<comment type="caution">
    <text evidence="3">The sequence shown here is derived from an EMBL/GenBank/DDBJ whole genome shotgun (WGS) entry which is preliminary data.</text>
</comment>
<dbReference type="AlphaFoldDB" id="A0A2U2MTV7"/>
<comment type="similarity">
    <text evidence="1 2">Belongs to the UPF0145 family.</text>
</comment>
<dbReference type="Pfam" id="PF01906">
    <property type="entry name" value="YbjQ_1"/>
    <property type="match status" value="1"/>
</dbReference>
<dbReference type="InterPro" id="IPR035439">
    <property type="entry name" value="UPF0145_dom_sf"/>
</dbReference>
<dbReference type="SUPFAM" id="SSF117782">
    <property type="entry name" value="YbjQ-like"/>
    <property type="match status" value="1"/>
</dbReference>
<dbReference type="RefSeq" id="WP_109136923.1">
    <property type="nucleotide sequence ID" value="NZ_QFFN01000005.1"/>
</dbReference>
<keyword evidence="4" id="KW-1185">Reference proteome</keyword>